<evidence type="ECO:0000313" key="3">
    <source>
        <dbReference type="Proteomes" id="UP000000602"/>
    </source>
</evidence>
<keyword evidence="3" id="KW-1185">Reference proteome</keyword>
<gene>
    <name evidence="2" type="ordered locus">DP1305</name>
</gene>
<dbReference type="EMBL" id="CR522870">
    <property type="protein sequence ID" value="CAG36034.1"/>
    <property type="molecule type" value="Genomic_DNA"/>
</dbReference>
<reference evidence="3" key="1">
    <citation type="journal article" date="2004" name="Environ. Microbiol.">
        <title>The genome of Desulfotalea psychrophila, a sulfate-reducing bacterium from permanently cold Arctic sediments.</title>
        <authorList>
            <person name="Rabus R."/>
            <person name="Ruepp A."/>
            <person name="Frickey T."/>
            <person name="Rattei T."/>
            <person name="Fartmann B."/>
            <person name="Stark M."/>
            <person name="Bauer M."/>
            <person name="Zibat A."/>
            <person name="Lombardot T."/>
            <person name="Becker I."/>
            <person name="Amann J."/>
            <person name="Gellner K."/>
            <person name="Teeling H."/>
            <person name="Leuschner W.D."/>
            <person name="Gloeckner F.-O."/>
            <person name="Lupas A.N."/>
            <person name="Amann R."/>
            <person name="Klenk H.-P."/>
        </authorList>
    </citation>
    <scope>NUCLEOTIDE SEQUENCE [LARGE SCALE GENOMIC DNA]</scope>
    <source>
        <strain evidence="3">DSM 12343 / LSv54</strain>
    </source>
</reference>
<protein>
    <submittedName>
        <fullName evidence="2">Uncharacterized protein</fullName>
    </submittedName>
</protein>
<dbReference type="RefSeq" id="WP_011188546.1">
    <property type="nucleotide sequence ID" value="NC_006138.1"/>
</dbReference>
<dbReference type="HOGENOM" id="CLU_1452281_0_0_7"/>
<sequence length="186" mass="22068">MSAEQLNFLKTYIYPLVVGGIGGGVAVWFTQFLKDKSVNKEREREADKKLFAEFLKDFSSDLRVMYFFASYNFSTELSAVSYDEFDSAIDRWKKPLKKFHDKNIEKQKTKFMCLCDRFIEFIESDPNFFNQGIRGYLMVPKKYREDEFLPWPKELWKKKEKVTDDVKKLVACHQKFLSTGKSKLRI</sequence>
<keyword evidence="1" id="KW-0472">Membrane</keyword>
<organism evidence="2 3">
    <name type="scientific">Desulfotalea psychrophila (strain LSv54 / DSM 12343)</name>
    <dbReference type="NCBI Taxonomy" id="177439"/>
    <lineage>
        <taxon>Bacteria</taxon>
        <taxon>Pseudomonadati</taxon>
        <taxon>Thermodesulfobacteriota</taxon>
        <taxon>Desulfobulbia</taxon>
        <taxon>Desulfobulbales</taxon>
        <taxon>Desulfocapsaceae</taxon>
        <taxon>Desulfotalea</taxon>
    </lineage>
</organism>
<dbReference type="KEGG" id="dps:DP1305"/>
<feature type="transmembrane region" description="Helical" evidence="1">
    <location>
        <begin position="12"/>
        <end position="33"/>
    </location>
</feature>
<keyword evidence="1" id="KW-1133">Transmembrane helix</keyword>
<evidence type="ECO:0000256" key="1">
    <source>
        <dbReference type="SAM" id="Phobius"/>
    </source>
</evidence>
<proteinExistence type="predicted"/>
<accession>Q6ANP0</accession>
<dbReference type="Proteomes" id="UP000000602">
    <property type="component" value="Chromosome"/>
</dbReference>
<evidence type="ECO:0000313" key="2">
    <source>
        <dbReference type="EMBL" id="CAG36034.1"/>
    </source>
</evidence>
<keyword evidence="1" id="KW-0812">Transmembrane</keyword>
<dbReference type="AlphaFoldDB" id="Q6ANP0"/>
<name>Q6ANP0_DESPS</name>